<feature type="domain" description="Heme-binding protein Shr-like Hb-interacting" evidence="2">
    <location>
        <begin position="1500"/>
        <end position="1575"/>
    </location>
</feature>
<dbReference type="PANTHER" id="PTHR32256:SF17">
    <property type="entry name" value="EGF-LIKE DOMAIN-CONTAINING PROTEIN"/>
    <property type="match status" value="1"/>
</dbReference>
<dbReference type="PANTHER" id="PTHR32256">
    <property type="match status" value="1"/>
</dbReference>
<protein>
    <submittedName>
        <fullName evidence="4">DUF5050 domain-containing protein</fullName>
    </submittedName>
</protein>
<evidence type="ECO:0000313" key="4">
    <source>
        <dbReference type="EMBL" id="MBV7272226.1"/>
    </source>
</evidence>
<name>A0A949WQ34_9CLOT</name>
<reference evidence="4" key="1">
    <citation type="submission" date="2020-12" db="EMBL/GenBank/DDBJ databases">
        <title>Clostridium thailandense sp. nov., a novel acetogenic bacterium isolated from peat land soil in Thailand.</title>
        <authorList>
            <person name="Chaikitkaew S."/>
            <person name="Birkeland N.K."/>
        </authorList>
    </citation>
    <scope>NUCLEOTIDE SEQUENCE</scope>
    <source>
        <strain evidence="4">PL3</strain>
    </source>
</reference>
<feature type="domain" description="Prolow-density lipoprotein receptor-related protein 1-like beta-propeller" evidence="3">
    <location>
        <begin position="233"/>
        <end position="491"/>
    </location>
</feature>
<evidence type="ECO:0000259" key="2">
    <source>
        <dbReference type="Pfam" id="PF07550"/>
    </source>
</evidence>
<organism evidence="4 5">
    <name type="scientific">Clostridium thailandense</name>
    <dbReference type="NCBI Taxonomy" id="2794346"/>
    <lineage>
        <taxon>Bacteria</taxon>
        <taxon>Bacillati</taxon>
        <taxon>Bacillota</taxon>
        <taxon>Clostridia</taxon>
        <taxon>Eubacteriales</taxon>
        <taxon>Clostridiaceae</taxon>
        <taxon>Clostridium</taxon>
    </lineage>
</organism>
<dbReference type="InterPro" id="IPR053369">
    <property type="entry name" value="SrfA-induced_signal"/>
</dbReference>
<dbReference type="InterPro" id="IPR028059">
    <property type="entry name" value="SWM_rpt"/>
</dbReference>
<gene>
    <name evidence="4" type="ORF">I6U48_04750</name>
</gene>
<keyword evidence="5" id="KW-1185">Reference proteome</keyword>
<feature type="domain" description="Bacterial Ig-like" evidence="1">
    <location>
        <begin position="574"/>
        <end position="616"/>
    </location>
</feature>
<dbReference type="InterPro" id="IPR032485">
    <property type="entry name" value="LRP1-like_beta_prop"/>
</dbReference>
<evidence type="ECO:0000259" key="1">
    <source>
        <dbReference type="Pfam" id="PF07532"/>
    </source>
</evidence>
<dbReference type="InterPro" id="IPR011081">
    <property type="entry name" value="Big_4"/>
</dbReference>
<proteinExistence type="predicted"/>
<dbReference type="Pfam" id="PF07532">
    <property type="entry name" value="Big_4"/>
    <property type="match status" value="1"/>
</dbReference>
<comment type="caution">
    <text evidence="4">The sequence shown here is derived from an EMBL/GenBank/DDBJ whole genome shotgun (WGS) entry which is preliminary data.</text>
</comment>
<dbReference type="RefSeq" id="WP_218319262.1">
    <property type="nucleotide sequence ID" value="NZ_JAEEGC010000021.1"/>
</dbReference>
<sequence length="1823" mass="189802">MKKLRFLVMAAAGCVGVQQHVKAALPQEPMLIVGNKAYYYSNIASQIDQINNQIFNNPTEIYYSNGSSILNVVTNSVVSETQLSSLIGSNIYYYKNGTTITYVYGNSSGYNPVASSSYATVQVSLTKIIDNSLYLLNTKIINISGITGSSYYSVANTKLVALKSINDTIATSVTSSSGSVTLYLFSDSDTTNFIATGSLTLPSTTDGSVSTINVPLTSYATTTPTSSSSSLGQGNMSNTGLVASDGTYRYYSNTADSGKIYKMSDSGLENYVICDDNAKYVTAVGGWVYYSNYSDGGKIYKVKIDGTKKQKISDNIGTFLNVVGDKVYYSNKSDGGKLYCLDASGNSTPLCSDEADYVSISGGNTIFYSNASDGGRLYSISLDGSNRLLRSSSIYNVRYINTSDSSNVYYSTADGKVYKLDGSSISIKLVTTDKNGNSSVPEDEEATHINVSDSNIYYVSLLDGNKIYKVGTNGGVGEKITDVAASDINIYVQNPDNASTRKDIIYFTQNGKLYQVLDPVATVDKNGNTTYKLQTAAVTKPKSTVTIKTVNNIAVAVDDTDVGKGIGDIDLDKYLPDKVPATMSDNTIKQLVVNWNRSNYTNKNGVCIFNGTIVGYGKTITLSLSLASTGIGSQYVQVTNNIGKNDTLVTLDGANLSAGDTLKVYDSLTATKPIVQQKADSSGKISIAGMDLNKNGGILYVSVTRGTQAESRRTAVSYGVESPAAPIGVSIDLSGVTTSGPADSTNDIDITNLLVNSSTDSVVVGNLQYRVAPISTTGKVATVGESDWKDVPSTGVISNTISIGKGGTQIQFRIKASGNTPASSPTTAIVISPRAAAPSGLSFDDTAITNDTANNKVTITGTTASMQYYTSASGWQTCSLGSTIISSVPKTEPVKVRRKATTSTLPSVEAVEIKITSDSGLYSISGINGTLNLTASTPVTWSVSDEDSPNGIATTKATINSNATTPTKAVISGLENGRVKVWATAKDGTGLQGYVIITIGAQKSITVANDTQLAAAFADSTVTDIKLLSRVYLMDNYTLPSNRDLTIEGIGNMSQIKINSLNNGSFITASGSSLTLKNLTIDGNTKNISNVINASQNLTLDGVYFTNIKNDNGQCWGINQTSGTLTVKNSVFDSTNALNRVINFNSASTGVIFNNNFAANSASINGYQNGVYQSNGTLEIIGNKFANYSHYVASSTDTVPTVGRADTGVAVTAGTAKIGGLGLLQPNNFDNCVAPVLKVTGAAVTNDNSTPTTDLLDGNNNVSNPVLFNGILINPGTASSAIASPVIVAATPLQGGTSQPISSIVSGLPTTYRAYVIPTSWNYTAESDIRQYMTSDNCTYFTNADTNIIIPRQTNDYKVVLVDGTTIGSGTVLAQSGGSFIIDSTKPILQSAAVNNGANNQIVLTYDETLNSSVALDATHFGVNIAGSAASGFTAAVSGKTVILTLGSSIPHGISVTVNYTPGATGNIQDIAGNLASSLSSYTVTNSVLGVNPPDLTPATGKSTAEDIDITFTDDSTWRTGITHIMDGTTDIISSCDRTQSGKIVIPAGTFSTAGVHSLTISSPGYNDAVISQNVFAAVSSITSSQSNGNYKAGTVIPITVNFSGNVTVTGIPKLTLNSGGTATYASGSGTSILVFNYTVGAADNTPSSNYLNVSSINLNSGTMKSTAGSVTGDANILILPAYADSTSLASTKNIVIDTTAPAADGTNPITASNDGGTLNTIQAGDTITIKFNDKINTSNITAANLALSSNSFGTTGVIIAPQNSTTYNGTTYSDTFKITLGTGESISGGETITITAVNVVDEAGNSAAAPIIFTIPSASLGF</sequence>
<dbReference type="EMBL" id="JAEEGC010000021">
    <property type="protein sequence ID" value="MBV7272226.1"/>
    <property type="molecule type" value="Genomic_DNA"/>
</dbReference>
<evidence type="ECO:0000259" key="3">
    <source>
        <dbReference type="Pfam" id="PF16472"/>
    </source>
</evidence>
<accession>A0A949WQ34</accession>
<dbReference type="Pfam" id="PF16472">
    <property type="entry name" value="DUF5050"/>
    <property type="match status" value="1"/>
</dbReference>
<dbReference type="Pfam" id="PF13753">
    <property type="entry name" value="SWM_repeat"/>
    <property type="match status" value="1"/>
</dbReference>
<dbReference type="InterPro" id="IPR011432">
    <property type="entry name" value="Shr-like_HID"/>
</dbReference>
<evidence type="ECO:0000313" key="5">
    <source>
        <dbReference type="Proteomes" id="UP000694308"/>
    </source>
</evidence>
<dbReference type="Proteomes" id="UP000694308">
    <property type="component" value="Unassembled WGS sequence"/>
</dbReference>
<dbReference type="Pfam" id="PF07550">
    <property type="entry name" value="Shr-like_HID"/>
    <property type="match status" value="1"/>
</dbReference>